<evidence type="ECO:0000256" key="2">
    <source>
        <dbReference type="ARBA" id="ARBA00023015"/>
    </source>
</evidence>
<sequence>MRKQAPLKSIYSFIAVVETGSMSAAAKLLSVSHSAVSQSIKALEGQLGTELFERIGRNIELNREGKQYYKEVGPALHKIMQASEALLNKNNHHRLTVNMVNSLALHWWIPRVGHLQAFDPKLDVRISNRTGVFDLAREGVDVALIHDAIDDWQNYYCEKLTDDELVLVCGPGLLPKDSKLSLQEIITRYPAVSVANDRRKKDWRTWCEAQNLSLPHSSNNLTFNVSAQAIHATIRNFGVLITHRQFVKDDIEHGLLREIGSSVSNPLQAFYFVCRPEKLKLESVMSLRSWLREEFTSSKANNESL</sequence>
<organism evidence="6 7">
    <name type="scientific">Psychromonas marina</name>
    <dbReference type="NCBI Taxonomy" id="88364"/>
    <lineage>
        <taxon>Bacteria</taxon>
        <taxon>Pseudomonadati</taxon>
        <taxon>Pseudomonadota</taxon>
        <taxon>Gammaproteobacteria</taxon>
        <taxon>Alteromonadales</taxon>
        <taxon>Psychromonadaceae</taxon>
        <taxon>Psychromonas</taxon>
    </lineage>
</organism>
<accession>A0ABQ6DZK6</accession>
<keyword evidence="4" id="KW-0804">Transcription</keyword>
<evidence type="ECO:0000313" key="7">
    <source>
        <dbReference type="Proteomes" id="UP001157353"/>
    </source>
</evidence>
<dbReference type="Pfam" id="PF00126">
    <property type="entry name" value="HTH_1"/>
    <property type="match status" value="1"/>
</dbReference>
<feature type="domain" description="HTH lysR-type" evidence="5">
    <location>
        <begin position="7"/>
        <end position="62"/>
    </location>
</feature>
<evidence type="ECO:0000256" key="3">
    <source>
        <dbReference type="ARBA" id="ARBA00023125"/>
    </source>
</evidence>
<gene>
    <name evidence="6" type="ORF">GCM10007916_15490</name>
</gene>
<dbReference type="Proteomes" id="UP001157353">
    <property type="component" value="Unassembled WGS sequence"/>
</dbReference>
<proteinExistence type="inferred from homology"/>
<protein>
    <submittedName>
        <fullName evidence="6">LysR family transcriptional regulator</fullName>
    </submittedName>
</protein>
<dbReference type="EMBL" id="BSPQ01000004">
    <property type="protein sequence ID" value="GLS90482.1"/>
    <property type="molecule type" value="Genomic_DNA"/>
</dbReference>
<comment type="caution">
    <text evidence="6">The sequence shown here is derived from an EMBL/GenBank/DDBJ whole genome shotgun (WGS) entry which is preliminary data.</text>
</comment>
<dbReference type="Pfam" id="PF03466">
    <property type="entry name" value="LysR_substrate"/>
    <property type="match status" value="1"/>
</dbReference>
<dbReference type="PRINTS" id="PR00039">
    <property type="entry name" value="HTHLYSR"/>
</dbReference>
<dbReference type="InterPro" id="IPR058163">
    <property type="entry name" value="LysR-type_TF_proteobact-type"/>
</dbReference>
<reference evidence="7" key="1">
    <citation type="journal article" date="2019" name="Int. J. Syst. Evol. Microbiol.">
        <title>The Global Catalogue of Microorganisms (GCM) 10K type strain sequencing project: providing services to taxonomists for standard genome sequencing and annotation.</title>
        <authorList>
            <consortium name="The Broad Institute Genomics Platform"/>
            <consortium name="The Broad Institute Genome Sequencing Center for Infectious Disease"/>
            <person name="Wu L."/>
            <person name="Ma J."/>
        </authorList>
    </citation>
    <scope>NUCLEOTIDE SEQUENCE [LARGE SCALE GENOMIC DNA]</scope>
    <source>
        <strain evidence="7">NBRC 103166</strain>
    </source>
</reference>
<dbReference type="Gene3D" id="3.40.190.10">
    <property type="entry name" value="Periplasmic binding protein-like II"/>
    <property type="match status" value="2"/>
</dbReference>
<dbReference type="InterPro" id="IPR000847">
    <property type="entry name" value="LysR_HTH_N"/>
</dbReference>
<dbReference type="SUPFAM" id="SSF46785">
    <property type="entry name" value="Winged helix' DNA-binding domain"/>
    <property type="match status" value="1"/>
</dbReference>
<dbReference type="Gene3D" id="1.10.10.10">
    <property type="entry name" value="Winged helix-like DNA-binding domain superfamily/Winged helix DNA-binding domain"/>
    <property type="match status" value="1"/>
</dbReference>
<keyword evidence="3" id="KW-0238">DNA-binding</keyword>
<name>A0ABQ6DZK6_9GAMM</name>
<evidence type="ECO:0000256" key="1">
    <source>
        <dbReference type="ARBA" id="ARBA00009437"/>
    </source>
</evidence>
<dbReference type="PROSITE" id="PS50931">
    <property type="entry name" value="HTH_LYSR"/>
    <property type="match status" value="1"/>
</dbReference>
<keyword evidence="2" id="KW-0805">Transcription regulation</keyword>
<dbReference type="PANTHER" id="PTHR30537:SF26">
    <property type="entry name" value="GLYCINE CLEAVAGE SYSTEM TRANSCRIPTIONAL ACTIVATOR"/>
    <property type="match status" value="1"/>
</dbReference>
<dbReference type="InterPro" id="IPR005119">
    <property type="entry name" value="LysR_subst-bd"/>
</dbReference>
<evidence type="ECO:0000259" key="5">
    <source>
        <dbReference type="PROSITE" id="PS50931"/>
    </source>
</evidence>
<comment type="similarity">
    <text evidence="1">Belongs to the LysR transcriptional regulatory family.</text>
</comment>
<dbReference type="InterPro" id="IPR036390">
    <property type="entry name" value="WH_DNA-bd_sf"/>
</dbReference>
<dbReference type="InterPro" id="IPR036388">
    <property type="entry name" value="WH-like_DNA-bd_sf"/>
</dbReference>
<dbReference type="PANTHER" id="PTHR30537">
    <property type="entry name" value="HTH-TYPE TRANSCRIPTIONAL REGULATOR"/>
    <property type="match status" value="1"/>
</dbReference>
<evidence type="ECO:0000256" key="4">
    <source>
        <dbReference type="ARBA" id="ARBA00023163"/>
    </source>
</evidence>
<evidence type="ECO:0000313" key="6">
    <source>
        <dbReference type="EMBL" id="GLS90482.1"/>
    </source>
</evidence>
<dbReference type="RefSeq" id="WP_284203610.1">
    <property type="nucleotide sequence ID" value="NZ_BSPQ01000004.1"/>
</dbReference>
<keyword evidence="7" id="KW-1185">Reference proteome</keyword>
<dbReference type="SUPFAM" id="SSF53850">
    <property type="entry name" value="Periplasmic binding protein-like II"/>
    <property type="match status" value="1"/>
</dbReference>